<evidence type="ECO:0000313" key="2">
    <source>
        <dbReference type="Proteomes" id="UP001060085"/>
    </source>
</evidence>
<proteinExistence type="predicted"/>
<dbReference type="Proteomes" id="UP001060085">
    <property type="component" value="Linkage Group LG03"/>
</dbReference>
<sequence>MEKRDAEAKEAAEAEEVLWNKETVSKVMKIVCTCIKLPQKDLISLLLVSPWLHRTLTSHPSLWLALDFHEMNKAGDRLVEALSLPRYTNVKCIDLEFAQDIEDKHLKILKIKCVNSLRNLESLNLNGCQKISDEGIDLVTSISPKLRAFSIYWNVRVTDVGIKHLIKNCKLIRDLNLSGCKNITDKSLHLIAQSYLDLESLDITRCIKLTDTGLQQILLKCSSLQSLNLYALSSFTDEAYKKISLLAHLRFLDLCGAQNLSDEGLCCIAKCRTLVSINLTWCIGITDVGVIAIAQNCNSLQFLSLFGIVGVTDKCLEALSDHCSSTLTTLDVNGCISIKRRTREELLQLFPNLKCFKVHS</sequence>
<organism evidence="1 2">
    <name type="scientific">Catharanthus roseus</name>
    <name type="common">Madagascar periwinkle</name>
    <name type="synonym">Vinca rosea</name>
    <dbReference type="NCBI Taxonomy" id="4058"/>
    <lineage>
        <taxon>Eukaryota</taxon>
        <taxon>Viridiplantae</taxon>
        <taxon>Streptophyta</taxon>
        <taxon>Embryophyta</taxon>
        <taxon>Tracheophyta</taxon>
        <taxon>Spermatophyta</taxon>
        <taxon>Magnoliopsida</taxon>
        <taxon>eudicotyledons</taxon>
        <taxon>Gunneridae</taxon>
        <taxon>Pentapetalae</taxon>
        <taxon>asterids</taxon>
        <taxon>lamiids</taxon>
        <taxon>Gentianales</taxon>
        <taxon>Apocynaceae</taxon>
        <taxon>Rauvolfioideae</taxon>
        <taxon>Vinceae</taxon>
        <taxon>Catharanthinae</taxon>
        <taxon>Catharanthus</taxon>
    </lineage>
</organism>
<keyword evidence="2" id="KW-1185">Reference proteome</keyword>
<name>A0ACC0BGA0_CATRO</name>
<accession>A0ACC0BGA0</accession>
<gene>
    <name evidence="1" type="ORF">M9H77_12029</name>
</gene>
<reference evidence="2" key="1">
    <citation type="journal article" date="2023" name="Nat. Plants">
        <title>Single-cell RNA sequencing provides a high-resolution roadmap for understanding the multicellular compartmentation of specialized metabolism.</title>
        <authorList>
            <person name="Sun S."/>
            <person name="Shen X."/>
            <person name="Li Y."/>
            <person name="Li Y."/>
            <person name="Wang S."/>
            <person name="Li R."/>
            <person name="Zhang H."/>
            <person name="Shen G."/>
            <person name="Guo B."/>
            <person name="Wei J."/>
            <person name="Xu J."/>
            <person name="St-Pierre B."/>
            <person name="Chen S."/>
            <person name="Sun C."/>
        </authorList>
    </citation>
    <scope>NUCLEOTIDE SEQUENCE [LARGE SCALE GENOMIC DNA]</scope>
</reference>
<protein>
    <submittedName>
        <fullName evidence="1">Uncharacterized protein</fullName>
    </submittedName>
</protein>
<evidence type="ECO:0000313" key="1">
    <source>
        <dbReference type="EMBL" id="KAI5671665.1"/>
    </source>
</evidence>
<dbReference type="EMBL" id="CM044703">
    <property type="protein sequence ID" value="KAI5671665.1"/>
    <property type="molecule type" value="Genomic_DNA"/>
</dbReference>
<comment type="caution">
    <text evidence="1">The sequence shown here is derived from an EMBL/GenBank/DDBJ whole genome shotgun (WGS) entry which is preliminary data.</text>
</comment>